<dbReference type="EMBL" id="BARS01033946">
    <property type="protein sequence ID" value="GAG16704.1"/>
    <property type="molecule type" value="Genomic_DNA"/>
</dbReference>
<sequence>DLIPAEVHEHLVAGRKELLLAMRSFVDAAISRLEEREQARAQRRSEIKVE</sequence>
<proteinExistence type="predicted"/>
<feature type="non-terminal residue" evidence="1">
    <location>
        <position position="1"/>
    </location>
</feature>
<protein>
    <submittedName>
        <fullName evidence="1">Uncharacterized protein</fullName>
    </submittedName>
</protein>
<evidence type="ECO:0000313" key="1">
    <source>
        <dbReference type="EMBL" id="GAG16704.1"/>
    </source>
</evidence>
<dbReference type="AlphaFoldDB" id="X0VEQ2"/>
<comment type="caution">
    <text evidence="1">The sequence shown here is derived from an EMBL/GenBank/DDBJ whole genome shotgun (WGS) entry which is preliminary data.</text>
</comment>
<organism evidence="1">
    <name type="scientific">marine sediment metagenome</name>
    <dbReference type="NCBI Taxonomy" id="412755"/>
    <lineage>
        <taxon>unclassified sequences</taxon>
        <taxon>metagenomes</taxon>
        <taxon>ecological metagenomes</taxon>
    </lineage>
</organism>
<name>X0VEQ2_9ZZZZ</name>
<accession>X0VEQ2</accession>
<gene>
    <name evidence="1" type="ORF">S01H1_52516</name>
</gene>
<reference evidence="1" key="1">
    <citation type="journal article" date="2014" name="Front. Microbiol.">
        <title>High frequency of phylogenetically diverse reductive dehalogenase-homologous genes in deep subseafloor sedimentary metagenomes.</title>
        <authorList>
            <person name="Kawai M."/>
            <person name="Futagami T."/>
            <person name="Toyoda A."/>
            <person name="Takaki Y."/>
            <person name="Nishi S."/>
            <person name="Hori S."/>
            <person name="Arai W."/>
            <person name="Tsubouchi T."/>
            <person name="Morono Y."/>
            <person name="Uchiyama I."/>
            <person name="Ito T."/>
            <person name="Fujiyama A."/>
            <person name="Inagaki F."/>
            <person name="Takami H."/>
        </authorList>
    </citation>
    <scope>NUCLEOTIDE SEQUENCE</scope>
    <source>
        <strain evidence="1">Expedition CK06-06</strain>
    </source>
</reference>